<dbReference type="PANTHER" id="PTHR45622">
    <property type="entry name" value="UBIQUITIN-PROTEIN LIGASE E3A-RELATED"/>
    <property type="match status" value="1"/>
</dbReference>
<feature type="repeat" description="RCC1" evidence="2">
    <location>
        <begin position="75"/>
        <end position="128"/>
    </location>
</feature>
<dbReference type="InterPro" id="IPR051709">
    <property type="entry name" value="Ub-ligase/GTPase-reg"/>
</dbReference>
<dbReference type="AlphaFoldDB" id="A0A9K3D5I1"/>
<accession>A0A9K3D5I1</accession>
<dbReference type="SUPFAM" id="SSF50985">
    <property type="entry name" value="RCC1/BLIP-II"/>
    <property type="match status" value="1"/>
</dbReference>
<feature type="non-terminal residue" evidence="4">
    <location>
        <position position="1"/>
    </location>
</feature>
<keyword evidence="5" id="KW-1185">Reference proteome</keyword>
<protein>
    <recommendedName>
        <fullName evidence="6">Regulator of chromosome condensation 1/beta-lactamase-inhibitor protein II</fullName>
    </recommendedName>
</protein>
<dbReference type="PANTHER" id="PTHR45622:SF58">
    <property type="entry name" value="REGULATOR OF CHROMOSOME CONDENSATION DOMAIN-CONTAINING PROTEIN"/>
    <property type="match status" value="1"/>
</dbReference>
<dbReference type="OrthoDB" id="10256179at2759"/>
<feature type="signal peptide" evidence="3">
    <location>
        <begin position="1"/>
        <end position="18"/>
    </location>
</feature>
<keyword evidence="1" id="KW-0677">Repeat</keyword>
<proteinExistence type="predicted"/>
<dbReference type="PROSITE" id="PS50012">
    <property type="entry name" value="RCC1_3"/>
    <property type="match status" value="3"/>
</dbReference>
<evidence type="ECO:0000256" key="2">
    <source>
        <dbReference type="PROSITE-ProRule" id="PRU00235"/>
    </source>
</evidence>
<name>A0A9K3D5I1_9EUKA</name>
<dbReference type="PRINTS" id="PR00633">
    <property type="entry name" value="RCCNDNSATION"/>
</dbReference>
<dbReference type="Gene3D" id="2.130.10.30">
    <property type="entry name" value="Regulator of chromosome condensation 1/beta-lactamase-inhibitor protein II"/>
    <property type="match status" value="1"/>
</dbReference>
<dbReference type="Pfam" id="PF00415">
    <property type="entry name" value="RCC1"/>
    <property type="match status" value="2"/>
</dbReference>
<gene>
    <name evidence="4" type="ORF">KIPB_010694</name>
</gene>
<dbReference type="PROSITE" id="PS00626">
    <property type="entry name" value="RCC1_2"/>
    <property type="match status" value="2"/>
</dbReference>
<keyword evidence="3" id="KW-0732">Signal</keyword>
<evidence type="ECO:0008006" key="6">
    <source>
        <dbReference type="Google" id="ProtNLM"/>
    </source>
</evidence>
<feature type="repeat" description="RCC1" evidence="2">
    <location>
        <begin position="185"/>
        <end position="245"/>
    </location>
</feature>
<dbReference type="InterPro" id="IPR000408">
    <property type="entry name" value="Reg_chr_condens"/>
</dbReference>
<reference evidence="4 5" key="1">
    <citation type="journal article" date="2018" name="PLoS ONE">
        <title>The draft genome of Kipferlia bialata reveals reductive genome evolution in fornicate parasites.</title>
        <authorList>
            <person name="Tanifuji G."/>
            <person name="Takabayashi S."/>
            <person name="Kume K."/>
            <person name="Takagi M."/>
            <person name="Nakayama T."/>
            <person name="Kamikawa R."/>
            <person name="Inagaki Y."/>
            <person name="Hashimoto T."/>
        </authorList>
    </citation>
    <scope>NUCLEOTIDE SEQUENCE [LARGE SCALE GENOMIC DNA]</scope>
    <source>
        <strain evidence="4">NY0173</strain>
    </source>
</reference>
<evidence type="ECO:0000256" key="1">
    <source>
        <dbReference type="ARBA" id="ARBA00022737"/>
    </source>
</evidence>
<evidence type="ECO:0000313" key="4">
    <source>
        <dbReference type="EMBL" id="GIQ88446.1"/>
    </source>
</evidence>
<evidence type="ECO:0000256" key="3">
    <source>
        <dbReference type="SAM" id="SignalP"/>
    </source>
</evidence>
<organism evidence="4 5">
    <name type="scientific">Kipferlia bialata</name>
    <dbReference type="NCBI Taxonomy" id="797122"/>
    <lineage>
        <taxon>Eukaryota</taxon>
        <taxon>Metamonada</taxon>
        <taxon>Carpediemonas-like organisms</taxon>
        <taxon>Kipferlia</taxon>
    </lineage>
</organism>
<feature type="repeat" description="RCC1" evidence="2">
    <location>
        <begin position="21"/>
        <end position="74"/>
    </location>
</feature>
<sequence length="245" mass="26383">MFRLSSLLLLAVLALVFARDKGIAVTGDNISGQLGLSDTNDRNLPVMVDNSAWYPEEPEMVCGGYGHTVVLTNKGSVYVMGENVYGQLGLGDNYSRYAPTLISQDSFDGNKIKTIACGDDHTILIDSKEQVWGFGKNDNYELGQGEGNKAHANKPITISFPSIMSGKPERAFAYGYTTYILTTKGQVWAFGMDDYGQTGCGSAAQTVIMTPTTLDMSQLPDTIPNTSKIVDLAPGGKHCLAIMDT</sequence>
<dbReference type="Proteomes" id="UP000265618">
    <property type="component" value="Unassembled WGS sequence"/>
</dbReference>
<evidence type="ECO:0000313" key="5">
    <source>
        <dbReference type="Proteomes" id="UP000265618"/>
    </source>
</evidence>
<dbReference type="InterPro" id="IPR009091">
    <property type="entry name" value="RCC1/BLIP-II"/>
</dbReference>
<dbReference type="EMBL" id="BDIP01004075">
    <property type="protein sequence ID" value="GIQ88446.1"/>
    <property type="molecule type" value="Genomic_DNA"/>
</dbReference>
<feature type="chain" id="PRO_5039904361" description="Regulator of chromosome condensation 1/beta-lactamase-inhibitor protein II" evidence="3">
    <location>
        <begin position="19"/>
        <end position="245"/>
    </location>
</feature>
<comment type="caution">
    <text evidence="4">The sequence shown here is derived from an EMBL/GenBank/DDBJ whole genome shotgun (WGS) entry which is preliminary data.</text>
</comment>